<evidence type="ECO:0000313" key="6">
    <source>
        <dbReference type="EMBL" id="ADV63762.1"/>
    </source>
</evidence>
<organism evidence="6 7">
    <name type="scientific">Isosphaera pallida (strain ATCC 43644 / DSM 9630 / IS1B)</name>
    <dbReference type="NCBI Taxonomy" id="575540"/>
    <lineage>
        <taxon>Bacteria</taxon>
        <taxon>Pseudomonadati</taxon>
        <taxon>Planctomycetota</taxon>
        <taxon>Planctomycetia</taxon>
        <taxon>Isosphaerales</taxon>
        <taxon>Isosphaeraceae</taxon>
        <taxon>Isosphaera</taxon>
    </lineage>
</organism>
<evidence type="ECO:0000256" key="3">
    <source>
        <dbReference type="ARBA" id="ARBA00022679"/>
    </source>
</evidence>
<feature type="domain" description="Glycosyltransferase subfamily 4-like N-terminal" evidence="5">
    <location>
        <begin position="52"/>
        <end position="213"/>
    </location>
</feature>
<dbReference type="InterPro" id="IPR028098">
    <property type="entry name" value="Glyco_trans_4-like_N"/>
</dbReference>
<keyword evidence="2" id="KW-0328">Glycosyltransferase</keyword>
<dbReference type="SUPFAM" id="SSF53756">
    <property type="entry name" value="UDP-Glycosyltransferase/glycogen phosphorylase"/>
    <property type="match status" value="1"/>
</dbReference>
<dbReference type="EMBL" id="CP002353">
    <property type="protein sequence ID" value="ADV63762.1"/>
    <property type="molecule type" value="Genomic_DNA"/>
</dbReference>
<protein>
    <submittedName>
        <fullName evidence="6">Glycosyl transferase group 1</fullName>
    </submittedName>
</protein>
<feature type="compositionally biased region" description="Polar residues" evidence="4">
    <location>
        <begin position="428"/>
        <end position="439"/>
    </location>
</feature>
<evidence type="ECO:0000256" key="2">
    <source>
        <dbReference type="ARBA" id="ARBA00022676"/>
    </source>
</evidence>
<keyword evidence="7" id="KW-1185">Reference proteome</keyword>
<gene>
    <name evidence="6" type="ordered locus">Isop_3198</name>
</gene>
<evidence type="ECO:0000256" key="1">
    <source>
        <dbReference type="ARBA" id="ARBA00009481"/>
    </source>
</evidence>
<dbReference type="PANTHER" id="PTHR12526:SF640">
    <property type="entry name" value="COLANIC ACID BIOSYNTHESIS GLYCOSYLTRANSFERASE WCAL-RELATED"/>
    <property type="match status" value="1"/>
</dbReference>
<evidence type="ECO:0000259" key="5">
    <source>
        <dbReference type="Pfam" id="PF13439"/>
    </source>
</evidence>
<evidence type="ECO:0000313" key="7">
    <source>
        <dbReference type="Proteomes" id="UP000008631"/>
    </source>
</evidence>
<accession>E8R4G7</accession>
<reference evidence="6 7" key="2">
    <citation type="journal article" date="2011" name="Stand. Genomic Sci.">
        <title>Complete genome sequence of Isosphaera pallida type strain (IS1B).</title>
        <authorList>
            <consortium name="US DOE Joint Genome Institute (JGI-PGF)"/>
            <person name="Goker M."/>
            <person name="Cleland D."/>
            <person name="Saunders E."/>
            <person name="Lapidus A."/>
            <person name="Nolan M."/>
            <person name="Lucas S."/>
            <person name="Hammon N."/>
            <person name="Deshpande S."/>
            <person name="Cheng J.F."/>
            <person name="Tapia R."/>
            <person name="Han C."/>
            <person name="Goodwin L."/>
            <person name="Pitluck S."/>
            <person name="Liolios K."/>
            <person name="Pagani I."/>
            <person name="Ivanova N."/>
            <person name="Mavromatis K."/>
            <person name="Pati A."/>
            <person name="Chen A."/>
            <person name="Palaniappan K."/>
            <person name="Land M."/>
            <person name="Hauser L."/>
            <person name="Chang Y.J."/>
            <person name="Jeffries C.D."/>
            <person name="Detter J.C."/>
            <person name="Beck B."/>
            <person name="Woyke T."/>
            <person name="Bristow J."/>
            <person name="Eisen J.A."/>
            <person name="Markowitz V."/>
            <person name="Hugenholtz P."/>
            <person name="Kyrpides N.C."/>
            <person name="Klenk H.P."/>
        </authorList>
    </citation>
    <scope>NUCLEOTIDE SEQUENCE [LARGE SCALE GENOMIC DNA]</scope>
    <source>
        <strain evidence="7">ATCC 43644 / DSM 9630 / IS1B</strain>
    </source>
</reference>
<dbReference type="RefSeq" id="WP_013566050.1">
    <property type="nucleotide sequence ID" value="NC_014962.1"/>
</dbReference>
<dbReference type="GO" id="GO:0016757">
    <property type="term" value="F:glycosyltransferase activity"/>
    <property type="evidence" value="ECO:0007669"/>
    <property type="project" value="UniProtKB-KW"/>
</dbReference>
<keyword evidence="3 6" id="KW-0808">Transferase</keyword>
<dbReference type="HOGENOM" id="CLU_009583_2_4_0"/>
<dbReference type="InParanoid" id="E8R4G7"/>
<evidence type="ECO:0000256" key="4">
    <source>
        <dbReference type="SAM" id="MobiDB-lite"/>
    </source>
</evidence>
<proteinExistence type="inferred from homology"/>
<dbReference type="Gene3D" id="3.40.50.2000">
    <property type="entry name" value="Glycogen Phosphorylase B"/>
    <property type="match status" value="2"/>
</dbReference>
<dbReference type="Pfam" id="PF13439">
    <property type="entry name" value="Glyco_transf_4"/>
    <property type="match status" value="1"/>
</dbReference>
<dbReference type="CDD" id="cd03798">
    <property type="entry name" value="GT4_WlbH-like"/>
    <property type="match status" value="1"/>
</dbReference>
<dbReference type="STRING" id="575540.Isop_3198"/>
<name>E8R4G7_ISOPI</name>
<sequence length="449" mass="48717">MTSASPPSFQTTGKDQPLRVLAITNLFPNPYQPHKAVFSRQEFQTIARQNLDLTVIAPILWTDEWPARLKNGRKLPAHRTTTIAGLKVVHPTYWYPPKLLRTWYGPCFRASIARVAHRLIAEHRPDLIYGSWAYPDGWAAVRLAKRHGLPVVVKIHGSDIRTLDRHPGRFAKTLDALKQADGVIAVSQDLADSVIRLGVDPDRIRVIYYGVNRTLFHPGDRAEARRRLHLPDLDALKLGLFVGNLLPVKGLDVLVAALSRLDARGELPATRSDVSGAARPGVRFVLIGGGPLKGKLAEAIRAAGLSDRVELAGPVPLERLPDWYRACDLFALPSRSEGVPNVILEAAACGAPIVASRVGGVPEVAGLGRSILVDPERPDLLAEALAQVLWKPETLPARPPGAPEVGDLAVNLRAQVAWFHEVLARRGTTGSKPTANASVSHDAGQSLAS</sequence>
<dbReference type="eggNOG" id="COG0438">
    <property type="taxonomic scope" value="Bacteria"/>
</dbReference>
<dbReference type="Pfam" id="PF13692">
    <property type="entry name" value="Glyco_trans_1_4"/>
    <property type="match status" value="1"/>
</dbReference>
<dbReference type="OrthoDB" id="258796at2"/>
<dbReference type="AlphaFoldDB" id="E8R4G7"/>
<reference key="1">
    <citation type="submission" date="2010-11" db="EMBL/GenBank/DDBJ databases">
        <title>The complete sequence of chromosome of Isophaera pallida ATCC 43644.</title>
        <authorList>
            <consortium name="US DOE Joint Genome Institute (JGI-PGF)"/>
            <person name="Lucas S."/>
            <person name="Copeland A."/>
            <person name="Lapidus A."/>
            <person name="Bruce D."/>
            <person name="Goodwin L."/>
            <person name="Pitluck S."/>
            <person name="Kyrpides N."/>
            <person name="Mavromatis K."/>
            <person name="Pagani I."/>
            <person name="Ivanova N."/>
            <person name="Saunders E."/>
            <person name="Brettin T."/>
            <person name="Detter J.C."/>
            <person name="Han C."/>
            <person name="Tapia R."/>
            <person name="Land M."/>
            <person name="Hauser L."/>
            <person name="Markowitz V."/>
            <person name="Cheng J.-F."/>
            <person name="Hugenholtz P."/>
            <person name="Woyke T."/>
            <person name="Wu D."/>
            <person name="Eisen J.A."/>
        </authorList>
    </citation>
    <scope>NUCLEOTIDE SEQUENCE</scope>
    <source>
        <strain>ATCC 43644</strain>
    </source>
</reference>
<dbReference type="KEGG" id="ipa:Isop_3198"/>
<dbReference type="PANTHER" id="PTHR12526">
    <property type="entry name" value="GLYCOSYLTRANSFERASE"/>
    <property type="match status" value="1"/>
</dbReference>
<dbReference type="Proteomes" id="UP000008631">
    <property type="component" value="Chromosome"/>
</dbReference>
<comment type="similarity">
    <text evidence="1">Belongs to the glycosyltransferase group 1 family. Glycosyltransferase 4 subfamily.</text>
</comment>
<feature type="region of interest" description="Disordered" evidence="4">
    <location>
        <begin position="428"/>
        <end position="449"/>
    </location>
</feature>